<evidence type="ECO:0000313" key="3">
    <source>
        <dbReference type="Proteomes" id="UP000248924"/>
    </source>
</evidence>
<proteinExistence type="predicted"/>
<name>A0A2W2FGQ7_9ACTN</name>
<protein>
    <submittedName>
        <fullName evidence="2">Uncharacterized protein</fullName>
    </submittedName>
</protein>
<keyword evidence="1" id="KW-0175">Coiled coil</keyword>
<comment type="caution">
    <text evidence="2">The sequence shown here is derived from an EMBL/GenBank/DDBJ whole genome shotgun (WGS) entry which is preliminary data.</text>
</comment>
<sequence>MLCVRTEFVEAEGRLAAADAEIRRRTDELPGLNEHVRQVEIRVRAAEQRVHDAERAPADDGQALADAQAALGEVRQELTDAGAAVKNAEDARDEARNTRRQLVDVTLPDLRPQVESAREVRDAREVAAQAHAHAVQVLDTEMAAREAALDSALSQVDQLKLPDPLARPGAAVTNVDAVLADLAQQHYGPSEAAVELSRTLREQHGGTPPARVVLTTVLTRPVPDGTSVPAGDPAMPDLDRVQLAGDLARSLDTLVELRVGDGTTPRRAPYLAYPDGALVRLDVTGRPETVDDAVRRLPQHIQNELGPYRHQPDVRTRLEILHEAEIEFRHDFDAGVASVVANLNRYQGHLAYQWITQPDPPVDAPASAR</sequence>
<dbReference type="Proteomes" id="UP000248924">
    <property type="component" value="Unassembled WGS sequence"/>
</dbReference>
<accession>A0A2W2FGQ7</accession>
<evidence type="ECO:0000313" key="2">
    <source>
        <dbReference type="EMBL" id="PZG23848.1"/>
    </source>
</evidence>
<reference evidence="2 3" key="1">
    <citation type="submission" date="2018-01" db="EMBL/GenBank/DDBJ databases">
        <title>Draft genome sequence of Jishengella sp. NA12.</title>
        <authorList>
            <person name="Sahin N."/>
            <person name="Ay H."/>
            <person name="Saygin H."/>
        </authorList>
    </citation>
    <scope>NUCLEOTIDE SEQUENCE [LARGE SCALE GENOMIC DNA]</scope>
    <source>
        <strain evidence="2 3">NA12</strain>
    </source>
</reference>
<gene>
    <name evidence="2" type="ORF">C1I95_02145</name>
</gene>
<evidence type="ECO:0000256" key="1">
    <source>
        <dbReference type="SAM" id="Coils"/>
    </source>
</evidence>
<organism evidence="2 3">
    <name type="scientific">Micromonospora craterilacus</name>
    <dbReference type="NCBI Taxonomy" id="1655439"/>
    <lineage>
        <taxon>Bacteria</taxon>
        <taxon>Bacillati</taxon>
        <taxon>Actinomycetota</taxon>
        <taxon>Actinomycetes</taxon>
        <taxon>Micromonosporales</taxon>
        <taxon>Micromonosporaceae</taxon>
        <taxon>Micromonospora</taxon>
    </lineage>
</organism>
<feature type="coiled-coil region" evidence="1">
    <location>
        <begin position="36"/>
        <end position="105"/>
    </location>
</feature>
<keyword evidence="3" id="KW-1185">Reference proteome</keyword>
<dbReference type="RefSeq" id="WP_111212044.1">
    <property type="nucleotide sequence ID" value="NZ_POTY01000006.1"/>
</dbReference>
<dbReference type="AlphaFoldDB" id="A0A2W2FGQ7"/>
<dbReference type="EMBL" id="POTY01000006">
    <property type="protein sequence ID" value="PZG23848.1"/>
    <property type="molecule type" value="Genomic_DNA"/>
</dbReference>